<feature type="non-terminal residue" evidence="2">
    <location>
        <position position="368"/>
    </location>
</feature>
<accession>A0A7J6Q8R5</accession>
<evidence type="ECO:0000313" key="3">
    <source>
        <dbReference type="Proteomes" id="UP000574390"/>
    </source>
</evidence>
<dbReference type="AlphaFoldDB" id="A0A7J6Q8R5"/>
<proteinExistence type="predicted"/>
<reference evidence="2 3" key="1">
    <citation type="submission" date="2020-04" db="EMBL/GenBank/DDBJ databases">
        <title>Perkinsus olseni comparative genomics.</title>
        <authorList>
            <person name="Bogema D.R."/>
        </authorList>
    </citation>
    <scope>NUCLEOTIDE SEQUENCE [LARGE SCALE GENOMIC DNA]</scope>
    <source>
        <strain evidence="2">ATCC PRA-205</strain>
    </source>
</reference>
<keyword evidence="2" id="KW-0675">Receptor</keyword>
<name>A0A7J6Q8R5_PEROL</name>
<organism evidence="2 3">
    <name type="scientific">Perkinsus olseni</name>
    <name type="common">Perkinsus atlanticus</name>
    <dbReference type="NCBI Taxonomy" id="32597"/>
    <lineage>
        <taxon>Eukaryota</taxon>
        <taxon>Sar</taxon>
        <taxon>Alveolata</taxon>
        <taxon>Perkinsozoa</taxon>
        <taxon>Perkinsea</taxon>
        <taxon>Perkinsida</taxon>
        <taxon>Perkinsidae</taxon>
        <taxon>Perkinsus</taxon>
    </lineage>
</organism>
<evidence type="ECO:0000256" key="1">
    <source>
        <dbReference type="SAM" id="MobiDB-lite"/>
    </source>
</evidence>
<protein>
    <submittedName>
        <fullName evidence="2">Peroxisomal membrane signal receptor PTS1</fullName>
    </submittedName>
</protein>
<comment type="caution">
    <text evidence="2">The sequence shown here is derived from an EMBL/GenBank/DDBJ whole genome shotgun (WGS) entry which is preliminary data.</text>
</comment>
<evidence type="ECO:0000313" key="2">
    <source>
        <dbReference type="EMBL" id="KAF4704572.1"/>
    </source>
</evidence>
<dbReference type="EMBL" id="JABANM010031435">
    <property type="protein sequence ID" value="KAF4704572.1"/>
    <property type="molecule type" value="Genomic_DNA"/>
</dbReference>
<gene>
    <name evidence="2" type="primary">PEX5_4</name>
    <name evidence="2" type="ORF">FOZ62_030470</name>
</gene>
<feature type="region of interest" description="Disordered" evidence="1">
    <location>
        <begin position="1"/>
        <end position="70"/>
    </location>
</feature>
<dbReference type="Proteomes" id="UP000574390">
    <property type="component" value="Unassembled WGS sequence"/>
</dbReference>
<sequence length="368" mass="40047">MFNNPGGQPSKPANVALQGRNPLKSFTDSMTRAAAATQRQGMTGAPQLSSSSSSGPALDQRLAGHMAGGPSAAAMDASFMNIDNHPMAEITTQGAANWAQEFDGRQVNQMRPAMMHPVRSESAAPPTVAFAGPAMQQPQQHQQAVFHPMPPQLYHQAPLPPPVQLPLQQQAVTSPSDATTAATVDKSVDVDAAKRMVETMRKEEKERLESLQLPTQSDEVFLQLTDRSSGNAKFANSQFVDFVDQIVKGDLQLADDKVLDSTGEPVNWEALYDEAAAAMAHAEEITEEQEQMNREENAGIFGPMDDVWQQLQQEGWLQQDGWTSARDTYEFNTENPLVHGGGVLKRMIVDVDAVLSVIELKSSRTIVL</sequence>